<accession>A0A085MCS3</accession>
<dbReference type="EMBL" id="KL363203">
    <property type="protein sequence ID" value="KFD55019.1"/>
    <property type="molecule type" value="Genomic_DNA"/>
</dbReference>
<proteinExistence type="predicted"/>
<sequence>CAEGQLGVATPSRTLHNSTADIAERKAPVKARLFAFAWHFKDATCLLPFFVCALIAVGGSRKAKGISNGTQKMLLYAGSKVVNDWPLKRDATAAGFCFHLTKLSQTLT</sequence>
<reference evidence="1 3" key="1">
    <citation type="journal article" date="2014" name="Nat. Genet.">
        <title>Genome and transcriptome of the porcine whipworm Trichuris suis.</title>
        <authorList>
            <person name="Jex A.R."/>
            <person name="Nejsum P."/>
            <person name="Schwarz E.M."/>
            <person name="Hu L."/>
            <person name="Young N.D."/>
            <person name="Hall R.S."/>
            <person name="Korhonen P.K."/>
            <person name="Liao S."/>
            <person name="Thamsborg S."/>
            <person name="Xia J."/>
            <person name="Xu P."/>
            <person name="Wang S."/>
            <person name="Scheerlinck J.P."/>
            <person name="Hofmann A."/>
            <person name="Sternberg P.W."/>
            <person name="Wang J."/>
            <person name="Gasser R.B."/>
        </authorList>
    </citation>
    <scope>NUCLEOTIDE SEQUENCE [LARGE SCALE GENOMIC DNA]</scope>
    <source>
        <strain evidence="2">DCEP-RM93F</strain>
        <strain evidence="1">DCEP-RM93M</strain>
    </source>
</reference>
<dbReference type="AlphaFoldDB" id="A0A085MCS3"/>
<dbReference type="Proteomes" id="UP000030758">
    <property type="component" value="Unassembled WGS sequence"/>
</dbReference>
<name>A0A085MCS3_9BILA</name>
<evidence type="ECO:0000313" key="3">
    <source>
        <dbReference type="Proteomes" id="UP000030764"/>
    </source>
</evidence>
<dbReference type="EMBL" id="KL367479">
    <property type="protein sequence ID" value="KFD72142.1"/>
    <property type="molecule type" value="Genomic_DNA"/>
</dbReference>
<evidence type="ECO:0000313" key="1">
    <source>
        <dbReference type="EMBL" id="KFD55019.1"/>
    </source>
</evidence>
<organism evidence="1 3">
    <name type="scientific">Trichuris suis</name>
    <name type="common">pig whipworm</name>
    <dbReference type="NCBI Taxonomy" id="68888"/>
    <lineage>
        <taxon>Eukaryota</taxon>
        <taxon>Metazoa</taxon>
        <taxon>Ecdysozoa</taxon>
        <taxon>Nematoda</taxon>
        <taxon>Enoplea</taxon>
        <taxon>Dorylaimia</taxon>
        <taxon>Trichinellida</taxon>
        <taxon>Trichuridae</taxon>
        <taxon>Trichuris</taxon>
    </lineage>
</organism>
<keyword evidence="3" id="KW-1185">Reference proteome</keyword>
<evidence type="ECO:0000313" key="2">
    <source>
        <dbReference type="EMBL" id="KFD72142.1"/>
    </source>
</evidence>
<feature type="non-terminal residue" evidence="1">
    <location>
        <position position="1"/>
    </location>
</feature>
<protein>
    <submittedName>
        <fullName evidence="1">Uncharacterized protein</fullName>
    </submittedName>
</protein>
<dbReference type="Proteomes" id="UP000030764">
    <property type="component" value="Unassembled WGS sequence"/>
</dbReference>
<gene>
    <name evidence="1" type="ORF">M513_04201</name>
    <name evidence="2" type="ORF">M514_04201</name>
</gene>
<feature type="non-terminal residue" evidence="1">
    <location>
        <position position="108"/>
    </location>
</feature>